<evidence type="ECO:0000256" key="6">
    <source>
        <dbReference type="ARBA" id="ARBA00022490"/>
    </source>
</evidence>
<dbReference type="Proteomes" id="UP000694906">
    <property type="component" value="Unplaced"/>
</dbReference>
<feature type="domain" description="SoHo" evidence="14">
    <location>
        <begin position="390"/>
        <end position="447"/>
    </location>
</feature>
<feature type="compositionally biased region" description="Basic and acidic residues" evidence="12">
    <location>
        <begin position="488"/>
        <end position="511"/>
    </location>
</feature>
<feature type="compositionally biased region" description="Polar residues" evidence="12">
    <location>
        <begin position="129"/>
        <end position="153"/>
    </location>
</feature>
<dbReference type="CDD" id="cd11922">
    <property type="entry name" value="SH3_Sorbs1_2"/>
    <property type="match status" value="1"/>
</dbReference>
<feature type="domain" description="SH3" evidence="13">
    <location>
        <begin position="937"/>
        <end position="998"/>
    </location>
</feature>
<evidence type="ECO:0000259" key="14">
    <source>
        <dbReference type="PROSITE" id="PS50831"/>
    </source>
</evidence>
<feature type="domain" description="SH3" evidence="13">
    <location>
        <begin position="737"/>
        <end position="796"/>
    </location>
</feature>
<feature type="region of interest" description="Disordered" evidence="12">
    <location>
        <begin position="474"/>
        <end position="511"/>
    </location>
</feature>
<dbReference type="PROSITE" id="PS50002">
    <property type="entry name" value="SH3"/>
    <property type="match status" value="3"/>
</dbReference>
<dbReference type="GO" id="GO:0005925">
    <property type="term" value="C:focal adhesion"/>
    <property type="evidence" value="ECO:0007669"/>
    <property type="project" value="UniProtKB-SubCell"/>
</dbReference>
<feature type="region of interest" description="Disordered" evidence="12">
    <location>
        <begin position="574"/>
        <end position="595"/>
    </location>
</feature>
<keyword evidence="15" id="KW-1185">Reference proteome</keyword>
<feature type="region of interest" description="Disordered" evidence="12">
    <location>
        <begin position="432"/>
        <end position="461"/>
    </location>
</feature>
<dbReference type="FunFam" id="2.30.30.40:FF:000003">
    <property type="entry name" value="Sorbin and SH3 domain-containing protein 1 isoform 2"/>
    <property type="match status" value="1"/>
</dbReference>
<dbReference type="Pfam" id="PF07653">
    <property type="entry name" value="SH3_2"/>
    <property type="match status" value="1"/>
</dbReference>
<feature type="region of interest" description="Disordered" evidence="12">
    <location>
        <begin position="101"/>
        <end position="153"/>
    </location>
</feature>
<evidence type="ECO:0000256" key="12">
    <source>
        <dbReference type="SAM" id="MobiDB-lite"/>
    </source>
</evidence>
<evidence type="ECO:0000313" key="16">
    <source>
        <dbReference type="RefSeq" id="XP_012925337.1"/>
    </source>
</evidence>
<protein>
    <submittedName>
        <fullName evidence="16">Sorbin and SH3 domain-containing protein 1 isoform X30</fullName>
    </submittedName>
</protein>
<evidence type="ECO:0000256" key="10">
    <source>
        <dbReference type="ARBA" id="ARBA00023136"/>
    </source>
</evidence>
<dbReference type="CDD" id="cd11919">
    <property type="entry name" value="SH3_Sorbs1_1"/>
    <property type="match status" value="1"/>
</dbReference>
<feature type="compositionally biased region" description="Low complexity" evidence="12">
    <location>
        <begin position="888"/>
        <end position="901"/>
    </location>
</feature>
<dbReference type="GeneID" id="101711592"/>
<dbReference type="InterPro" id="IPR036028">
    <property type="entry name" value="SH3-like_dom_sf"/>
</dbReference>
<dbReference type="FunFam" id="2.30.30.40:FF:000004">
    <property type="entry name" value="Sorbin and SH3 domain-containing protein 1 isoform 2"/>
    <property type="match status" value="1"/>
</dbReference>
<keyword evidence="8" id="KW-0677">Repeat</keyword>
<feature type="region of interest" description="Disordered" evidence="12">
    <location>
        <begin position="888"/>
        <end position="935"/>
    </location>
</feature>
<name>A0AAX6QT22_HETGA</name>
<evidence type="ECO:0000256" key="8">
    <source>
        <dbReference type="ARBA" id="ARBA00022737"/>
    </source>
</evidence>
<reference evidence="16" key="1">
    <citation type="submission" date="2025-08" db="UniProtKB">
        <authorList>
            <consortium name="RefSeq"/>
        </authorList>
    </citation>
    <scope>IDENTIFICATION</scope>
</reference>
<dbReference type="Pfam" id="PF14604">
    <property type="entry name" value="SH3_9"/>
    <property type="match status" value="1"/>
</dbReference>
<evidence type="ECO:0000256" key="7">
    <source>
        <dbReference type="ARBA" id="ARBA00022553"/>
    </source>
</evidence>
<feature type="compositionally biased region" description="Polar residues" evidence="12">
    <location>
        <begin position="365"/>
        <end position="377"/>
    </location>
</feature>
<keyword evidence="10" id="KW-0472">Membrane</keyword>
<dbReference type="InterPro" id="IPR001452">
    <property type="entry name" value="SH3_domain"/>
</dbReference>
<proteinExistence type="predicted"/>
<dbReference type="SMART" id="SM00459">
    <property type="entry name" value="Sorb"/>
    <property type="match status" value="1"/>
</dbReference>
<evidence type="ECO:0000256" key="11">
    <source>
        <dbReference type="PROSITE-ProRule" id="PRU00192"/>
    </source>
</evidence>
<sequence length="998" mass="110812">MKFLVTNTKSSSESPLQKICPATTMNSKCDVGTSRAVVNGLTPGSNGQDKATADPLRARSISAVKIIPVKTVKNASGLVLPPDMDPTKICTGKGAVTLRASSSYGEAPTSSPVSPQETLEHESKPGQEPENSSADDWRLSSSADANGNAQPSSLAAKGYRSVHPSLLADKPQDATSSSPAQPEVIVVPVYLVNTDRGQEGTARPPASLEPLGCIHTTLVTTPAASPLTFPTLDDFIPPHLQRRPQHSQPASACGSLSPVSQTPPSFSPPPPLVPPIPEDLHRVSKPDLTGAVSSTRSSPLLNEVSSSHIATDSQAFPPASKTSSAYPSTTIVNPTIVLLQHNREQQKRLSNLSDPVSERRVGEDSSPTQEKPTSPSRTAEKRAKDDSRRVVKSTQDLSDVSMDEVGIPLRNTERSKDWYKTMFRQIHKLNRDDDSDLYSPRYSFSEDTKSPLSVPRSKSEMSYIDGEKVVKRSATLPLPARSSSLKSSPERNDWEPPDKKVDTRKYRAEPKSIYEYQPGKSSVLNNEKMSRDISPEEIDLKNEPWYKFFSELEFGKPPPKKIWDYTPGDCSILPREDRKSSAVSPTPDISSEPPGYIYSSNFHAVKRESDGAPGDLASLENERQIYKSVLEGGDIPLQGLSGLKRPSSSASTKDSESPRHFIPADYMESTEEFIRRRHDDKEKLLADQRRLKREQEEADIAARRHTGVIPTHHQFITNERFGDLLNIDDTAKRKSGSEMRPARAKFDFKAQTLKELPLQKGDIVYIYKQIDQNWYEGEHHGRVGIFPCTYIELLPPAEKAQPKKLPPVQVLEYGEAIAKFNFNGDTQVEMSFRKGERITLLRQVDENWYEGRIPGTSRQGIFPITYVDVLKRPLVKNPVDYIDLPYSSSPSQSATASPQPSHHSLRAGPDLTESEKSYVQPQAQQRRITPDRSQTSQDLFSYQALYSYTPQNDDELELRDGDIVDVMEKCDDGWFVGTSRRTRQFGTFPGNYVKPLYL</sequence>
<keyword evidence="5" id="KW-1003">Cell membrane</keyword>
<keyword evidence="9" id="KW-0965">Cell junction</keyword>
<dbReference type="InterPro" id="IPR050384">
    <property type="entry name" value="Endophilin_SH3RF"/>
</dbReference>
<evidence type="ECO:0000259" key="13">
    <source>
        <dbReference type="PROSITE" id="PS50002"/>
    </source>
</evidence>
<dbReference type="GO" id="GO:0005886">
    <property type="term" value="C:plasma membrane"/>
    <property type="evidence" value="ECO:0007669"/>
    <property type="project" value="UniProtKB-SubCell"/>
</dbReference>
<feature type="compositionally biased region" description="Polar residues" evidence="12">
    <location>
        <begin position="917"/>
        <end position="935"/>
    </location>
</feature>
<dbReference type="SMART" id="SM00326">
    <property type="entry name" value="SH3"/>
    <property type="match status" value="3"/>
</dbReference>
<dbReference type="SUPFAM" id="SSF50044">
    <property type="entry name" value="SH3-domain"/>
    <property type="match status" value="3"/>
</dbReference>
<dbReference type="GO" id="GO:0005737">
    <property type="term" value="C:cytoplasm"/>
    <property type="evidence" value="ECO:0007669"/>
    <property type="project" value="UniProtKB-SubCell"/>
</dbReference>
<feature type="compositionally biased region" description="Pro residues" evidence="12">
    <location>
        <begin position="265"/>
        <end position="277"/>
    </location>
</feature>
<dbReference type="CTD" id="10580"/>
<feature type="region of interest" description="Disordered" evidence="12">
    <location>
        <begin position="637"/>
        <end position="665"/>
    </location>
</feature>
<dbReference type="Pfam" id="PF02208">
    <property type="entry name" value="Sorb"/>
    <property type="match status" value="1"/>
</dbReference>
<dbReference type="PROSITE" id="PS50831">
    <property type="entry name" value="SOHO"/>
    <property type="match status" value="1"/>
</dbReference>
<dbReference type="RefSeq" id="XP_012925337.1">
    <property type="nucleotide sequence ID" value="XM_013069883.2"/>
</dbReference>
<dbReference type="PANTHER" id="PTHR14167:SF64">
    <property type="entry name" value="SORBIN AND SH3 DOMAIN-CONTAINING PROTEIN 1"/>
    <property type="match status" value="1"/>
</dbReference>
<dbReference type="InterPro" id="IPR003127">
    <property type="entry name" value="SoHo_dom"/>
</dbReference>
<dbReference type="CDD" id="cd11916">
    <property type="entry name" value="SH3_Sorbs1_3"/>
    <property type="match status" value="1"/>
</dbReference>
<evidence type="ECO:0000256" key="5">
    <source>
        <dbReference type="ARBA" id="ARBA00022475"/>
    </source>
</evidence>
<keyword evidence="4 11" id="KW-0728">SH3 domain</keyword>
<gene>
    <name evidence="16" type="primary">Sorbs1</name>
</gene>
<feature type="compositionally biased region" description="Polar residues" evidence="12">
    <location>
        <begin position="101"/>
        <end position="117"/>
    </location>
</feature>
<dbReference type="FunFam" id="2.30.30.40:FF:000001">
    <property type="entry name" value="Sorbin and SH3 domain-containing protein 1 isoform 2"/>
    <property type="match status" value="1"/>
</dbReference>
<feature type="compositionally biased region" description="Polar residues" evidence="12">
    <location>
        <begin position="291"/>
        <end position="327"/>
    </location>
</feature>
<dbReference type="PRINTS" id="PR00499">
    <property type="entry name" value="P67PHOX"/>
</dbReference>
<evidence type="ECO:0000313" key="15">
    <source>
        <dbReference type="Proteomes" id="UP000694906"/>
    </source>
</evidence>
<dbReference type="InterPro" id="IPR035606">
    <property type="entry name" value="SORBS1_SH3"/>
</dbReference>
<dbReference type="PRINTS" id="PR00452">
    <property type="entry name" value="SH3DOMAIN"/>
</dbReference>
<keyword evidence="6" id="KW-0963">Cytoplasm</keyword>
<dbReference type="GO" id="GO:0031589">
    <property type="term" value="P:cell-substrate adhesion"/>
    <property type="evidence" value="ECO:0007669"/>
    <property type="project" value="TreeGrafter"/>
</dbReference>
<dbReference type="InterPro" id="IPR035610">
    <property type="entry name" value="SORBS1_SH3_1"/>
</dbReference>
<evidence type="ECO:0000256" key="9">
    <source>
        <dbReference type="ARBA" id="ARBA00022949"/>
    </source>
</evidence>
<dbReference type="PANTHER" id="PTHR14167">
    <property type="entry name" value="SH3 DOMAIN-CONTAINING"/>
    <property type="match status" value="1"/>
</dbReference>
<feature type="region of interest" description="Disordered" evidence="12">
    <location>
        <begin position="343"/>
        <end position="397"/>
    </location>
</feature>
<organism evidence="15 16">
    <name type="scientific">Heterocephalus glaber</name>
    <name type="common">Naked mole rat</name>
    <dbReference type="NCBI Taxonomy" id="10181"/>
    <lineage>
        <taxon>Eukaryota</taxon>
        <taxon>Metazoa</taxon>
        <taxon>Chordata</taxon>
        <taxon>Craniata</taxon>
        <taxon>Vertebrata</taxon>
        <taxon>Euteleostomi</taxon>
        <taxon>Mammalia</taxon>
        <taxon>Eutheria</taxon>
        <taxon>Euarchontoglires</taxon>
        <taxon>Glires</taxon>
        <taxon>Rodentia</taxon>
        <taxon>Hystricomorpha</taxon>
        <taxon>Bathyergidae</taxon>
        <taxon>Heterocephalus</taxon>
    </lineage>
</organism>
<keyword evidence="7" id="KW-0597">Phosphoprotein</keyword>
<dbReference type="GO" id="GO:0005634">
    <property type="term" value="C:nucleus"/>
    <property type="evidence" value="ECO:0007669"/>
    <property type="project" value="TreeGrafter"/>
</dbReference>
<accession>A0AAX6QT22</accession>
<dbReference type="Pfam" id="PF00018">
    <property type="entry name" value="SH3_1"/>
    <property type="match status" value="1"/>
</dbReference>
<evidence type="ECO:0000256" key="2">
    <source>
        <dbReference type="ARBA" id="ARBA00004246"/>
    </source>
</evidence>
<feature type="region of interest" description="Disordered" evidence="12">
    <location>
        <begin position="236"/>
        <end position="327"/>
    </location>
</feature>
<evidence type="ECO:0000256" key="4">
    <source>
        <dbReference type="ARBA" id="ARBA00022443"/>
    </source>
</evidence>
<dbReference type="InterPro" id="IPR035611">
    <property type="entry name" value="SORBS1_SH3_2"/>
</dbReference>
<evidence type="ECO:0000256" key="1">
    <source>
        <dbReference type="ARBA" id="ARBA00004236"/>
    </source>
</evidence>
<dbReference type="Gene3D" id="2.30.30.40">
    <property type="entry name" value="SH3 Domains"/>
    <property type="match status" value="3"/>
</dbReference>
<feature type="domain" description="SH3" evidence="13">
    <location>
        <begin position="811"/>
        <end position="872"/>
    </location>
</feature>
<feature type="compositionally biased region" description="Basic and acidic residues" evidence="12">
    <location>
        <begin position="378"/>
        <end position="389"/>
    </location>
</feature>
<dbReference type="AlphaFoldDB" id="A0AAX6QT22"/>
<evidence type="ECO:0000256" key="3">
    <source>
        <dbReference type="ARBA" id="ARBA00004496"/>
    </source>
</evidence>
<feature type="compositionally biased region" description="Basic and acidic residues" evidence="12">
    <location>
        <begin position="118"/>
        <end position="127"/>
    </location>
</feature>
<comment type="subcellular location">
    <subcellularLocation>
        <location evidence="2">Cell junction</location>
        <location evidence="2">Focal adhesion</location>
    </subcellularLocation>
    <subcellularLocation>
        <location evidence="1">Cell membrane</location>
    </subcellularLocation>
    <subcellularLocation>
        <location evidence="3">Cytoplasm</location>
    </subcellularLocation>
</comment>